<comment type="caution">
    <text evidence="2">The sequence shown here is derived from an EMBL/GenBank/DDBJ whole genome shotgun (WGS) entry which is preliminary data.</text>
</comment>
<dbReference type="PANTHER" id="PTHR37540:SF5">
    <property type="entry name" value="TRANSCRIPTION FACTOR DOMAIN-CONTAINING PROTEIN"/>
    <property type="match status" value="1"/>
</dbReference>
<proteinExistence type="predicted"/>
<dbReference type="AlphaFoldDB" id="A0A1C1C7X5"/>
<reference evidence="3" key="1">
    <citation type="submission" date="2015-07" db="EMBL/GenBank/DDBJ databases">
        <authorList>
            <person name="Teixeira M.M."/>
            <person name="Souza R.C."/>
            <person name="Almeida L.G."/>
            <person name="Vicente V.A."/>
            <person name="de Hoog S."/>
            <person name="Bocca A.L."/>
            <person name="de Almeida S.R."/>
            <person name="Vasconcelos A.T."/>
            <person name="Felipe M.S."/>
        </authorList>
    </citation>
    <scope>NUCLEOTIDE SEQUENCE [LARGE SCALE GENOMIC DNA]</scope>
    <source>
        <strain evidence="3">KSF</strain>
    </source>
</reference>
<name>A0A1C1C7X5_9EURO</name>
<gene>
    <name evidence="2" type="ORF">CLCR_05640</name>
</gene>
<dbReference type="eggNOG" id="ENOG502SP01">
    <property type="taxonomic scope" value="Eukaryota"/>
</dbReference>
<dbReference type="Pfam" id="PF11951">
    <property type="entry name" value="Fungal_trans_2"/>
    <property type="match status" value="1"/>
</dbReference>
<protein>
    <recommendedName>
        <fullName evidence="4">Tachykinin family protein</fullName>
    </recommendedName>
</protein>
<evidence type="ECO:0008006" key="4">
    <source>
        <dbReference type="Google" id="ProtNLM"/>
    </source>
</evidence>
<sequence>MSPPQRYSFVNARPQTKAEKRQTRTAIRSHIGRWTQEKQQKIESNTTSSGSEKDSPPESARAVSPSPAPADQTQPPPRQRLGSVWSDAPDSASSDGPPDRESTEDDVQVLSELTVTAPAHLRRVFSAGSTTHSNSAIQVLGSGTLDPFHTYPSDFSSTLVSQCHDYSLKVLWPGLTPRPAGGTDPAANRAWFPMLLNDTVALHSLLFGALSHKRLNLLKGAGDHVSLDLTSLEQDMRRCEAESIALINRSLRKGNAITDAMIVSVLCMAANAWDLTLERFLNEPAPPPIFDPMLKSLQWLDVYGLLSDHPIHAAGLMQLIKLRGGLHEIRTPGIAATVFFFGILNASKHLTSPLFPFVPLVEDAEPNQTLWSLLGTSPSELRDEFVFGGLSDLGLTNEMAMVMVAMQRYGQSVQLFVDGALADLDLARFCDKRNLIQHTLLSLPPQEDLPASDAPRPIYEPTRLAMLIYSLTVIFPLPHQAAPIALLVERLRSALRGTDMRTSWSSSHQVRRLLVWILFIGGIAARDMPDDRSWFVALLRRLTTTGNRLNKYEHLKREVLNRILWLDRSCDAAGRVLWTEILCSGE</sequence>
<evidence type="ECO:0000313" key="2">
    <source>
        <dbReference type="EMBL" id="OCT44561.1"/>
    </source>
</evidence>
<dbReference type="InterPro" id="IPR021858">
    <property type="entry name" value="Fun_TF"/>
</dbReference>
<organism evidence="2 3">
    <name type="scientific">Cladophialophora carrionii</name>
    <dbReference type="NCBI Taxonomy" id="86049"/>
    <lineage>
        <taxon>Eukaryota</taxon>
        <taxon>Fungi</taxon>
        <taxon>Dikarya</taxon>
        <taxon>Ascomycota</taxon>
        <taxon>Pezizomycotina</taxon>
        <taxon>Eurotiomycetes</taxon>
        <taxon>Chaetothyriomycetidae</taxon>
        <taxon>Chaetothyriales</taxon>
        <taxon>Herpotrichiellaceae</taxon>
        <taxon>Cladophialophora</taxon>
    </lineage>
</organism>
<accession>A0A1C1C7X5</accession>
<dbReference type="STRING" id="86049.A0A1C1C7X5"/>
<dbReference type="VEuPathDB" id="FungiDB:G647_07239"/>
<dbReference type="PANTHER" id="PTHR37540">
    <property type="entry name" value="TRANSCRIPTION FACTOR (ACR-2), PUTATIVE-RELATED-RELATED"/>
    <property type="match status" value="1"/>
</dbReference>
<feature type="region of interest" description="Disordered" evidence="1">
    <location>
        <begin position="1"/>
        <end position="107"/>
    </location>
</feature>
<keyword evidence="3" id="KW-1185">Reference proteome</keyword>
<dbReference type="Proteomes" id="UP000094526">
    <property type="component" value="Unassembled WGS sequence"/>
</dbReference>
<evidence type="ECO:0000313" key="3">
    <source>
        <dbReference type="Proteomes" id="UP000094526"/>
    </source>
</evidence>
<feature type="compositionally biased region" description="Low complexity" evidence="1">
    <location>
        <begin position="86"/>
        <end position="96"/>
    </location>
</feature>
<dbReference type="OrthoDB" id="3469466at2759"/>
<evidence type="ECO:0000256" key="1">
    <source>
        <dbReference type="SAM" id="MobiDB-lite"/>
    </source>
</evidence>
<dbReference type="VEuPathDB" id="FungiDB:CLCR_05640"/>
<dbReference type="EMBL" id="LGRB01000020">
    <property type="protein sequence ID" value="OCT44561.1"/>
    <property type="molecule type" value="Genomic_DNA"/>
</dbReference>